<accession>A0ABQ6IVB9</accession>
<name>A0ABQ6IVB9_9MICO</name>
<dbReference type="PANTHER" id="PTHR43833">
    <property type="entry name" value="POTASSIUM CHANNEL PROTEIN 2-RELATED-RELATED"/>
    <property type="match status" value="1"/>
</dbReference>
<dbReference type="RefSeq" id="WP_284304940.1">
    <property type="nucleotide sequence ID" value="NZ_BSUO01000001.1"/>
</dbReference>
<feature type="region of interest" description="Disordered" evidence="1">
    <location>
        <begin position="456"/>
        <end position="601"/>
    </location>
</feature>
<keyword evidence="5" id="KW-1185">Reference proteome</keyword>
<dbReference type="Gene3D" id="3.40.50.720">
    <property type="entry name" value="NAD(P)-binding Rossmann-like Domain"/>
    <property type="match status" value="1"/>
</dbReference>
<feature type="compositionally biased region" description="Low complexity" evidence="1">
    <location>
        <begin position="490"/>
        <end position="519"/>
    </location>
</feature>
<keyword evidence="2" id="KW-0472">Membrane</keyword>
<dbReference type="PROSITE" id="PS51201">
    <property type="entry name" value="RCK_N"/>
    <property type="match status" value="1"/>
</dbReference>
<dbReference type="Gene3D" id="1.10.287.70">
    <property type="match status" value="1"/>
</dbReference>
<proteinExistence type="predicted"/>
<evidence type="ECO:0000256" key="2">
    <source>
        <dbReference type="SAM" id="Phobius"/>
    </source>
</evidence>
<feature type="domain" description="RCK N-terminal" evidence="3">
    <location>
        <begin position="155"/>
        <end position="278"/>
    </location>
</feature>
<organism evidence="4 5">
    <name type="scientific">Mobilicoccus caccae</name>
    <dbReference type="NCBI Taxonomy" id="1859295"/>
    <lineage>
        <taxon>Bacteria</taxon>
        <taxon>Bacillati</taxon>
        <taxon>Actinomycetota</taxon>
        <taxon>Actinomycetes</taxon>
        <taxon>Micrococcales</taxon>
        <taxon>Dermatophilaceae</taxon>
        <taxon>Mobilicoccus</taxon>
    </lineage>
</organism>
<dbReference type="EMBL" id="BSUO01000001">
    <property type="protein sequence ID" value="GMA41391.1"/>
    <property type="molecule type" value="Genomic_DNA"/>
</dbReference>
<protein>
    <recommendedName>
        <fullName evidence="3">RCK N-terminal domain-containing protein</fullName>
    </recommendedName>
</protein>
<comment type="caution">
    <text evidence="4">The sequence shown here is derived from an EMBL/GenBank/DDBJ whole genome shotgun (WGS) entry which is preliminary data.</text>
</comment>
<dbReference type="InterPro" id="IPR036291">
    <property type="entry name" value="NAD(P)-bd_dom_sf"/>
</dbReference>
<dbReference type="Pfam" id="PF02254">
    <property type="entry name" value="TrkA_N"/>
    <property type="match status" value="1"/>
</dbReference>
<evidence type="ECO:0000313" key="5">
    <source>
        <dbReference type="Proteomes" id="UP001157126"/>
    </source>
</evidence>
<dbReference type="InterPro" id="IPR050721">
    <property type="entry name" value="Trk_Ktr_HKT_K-transport"/>
</dbReference>
<evidence type="ECO:0000256" key="1">
    <source>
        <dbReference type="SAM" id="MobiDB-lite"/>
    </source>
</evidence>
<gene>
    <name evidence="4" type="ORF">GCM10025883_34360</name>
</gene>
<evidence type="ECO:0000259" key="3">
    <source>
        <dbReference type="PROSITE" id="PS51201"/>
    </source>
</evidence>
<dbReference type="Proteomes" id="UP001157126">
    <property type="component" value="Unassembled WGS sequence"/>
</dbReference>
<feature type="transmembrane region" description="Helical" evidence="2">
    <location>
        <begin position="114"/>
        <end position="132"/>
    </location>
</feature>
<feature type="compositionally biased region" description="Low complexity" evidence="1">
    <location>
        <begin position="550"/>
        <end position="561"/>
    </location>
</feature>
<keyword evidence="2" id="KW-0812">Transmembrane</keyword>
<dbReference type="SUPFAM" id="SSF51735">
    <property type="entry name" value="NAD(P)-binding Rossmann-fold domains"/>
    <property type="match status" value="2"/>
</dbReference>
<keyword evidence="2" id="KW-1133">Transmembrane helix</keyword>
<feature type="transmembrane region" description="Helical" evidence="2">
    <location>
        <begin position="48"/>
        <end position="68"/>
    </location>
</feature>
<dbReference type="SUPFAM" id="SSF81324">
    <property type="entry name" value="Voltage-gated potassium channels"/>
    <property type="match status" value="1"/>
</dbReference>
<feature type="transmembrane region" description="Helical" evidence="2">
    <location>
        <begin position="83"/>
        <end position="102"/>
    </location>
</feature>
<evidence type="ECO:0000313" key="4">
    <source>
        <dbReference type="EMBL" id="GMA41391.1"/>
    </source>
</evidence>
<dbReference type="InterPro" id="IPR003148">
    <property type="entry name" value="RCK_N"/>
</dbReference>
<reference evidence="5" key="1">
    <citation type="journal article" date="2019" name="Int. J. Syst. Evol. Microbiol.">
        <title>The Global Catalogue of Microorganisms (GCM) 10K type strain sequencing project: providing services to taxonomists for standard genome sequencing and annotation.</title>
        <authorList>
            <consortium name="The Broad Institute Genomics Platform"/>
            <consortium name="The Broad Institute Genome Sequencing Center for Infectious Disease"/>
            <person name="Wu L."/>
            <person name="Ma J."/>
        </authorList>
    </citation>
    <scope>NUCLEOTIDE SEQUENCE [LARGE SCALE GENOMIC DNA]</scope>
    <source>
        <strain evidence="5">NBRC 113072</strain>
    </source>
</reference>
<sequence>MANPLLLLSTKAHKGRRPRLRRARVEVPEYLAGTDVVFLMLQRMRGPLVAVVVVLTISVAGLSMIPGIDADGNPYTLKPFEAFYVMSYTATTIGFGEIPYAFNTAQRMWMTASIYGSVTVWAYSIGALFAILQDTAFQDARHRQSFRRRVARMPEPFLIVCGYGQTGRAVCRALDDLGRAFVVVDERQERLEALATDQLMRDAPALEGDVRDPAMLGLAGLGHPRCEGVVAVTDDDDANLAVVMSGHLLRPELPVIARAGNRTHAGHMTDFGPAAVINPDDHYGAFLVLALERPVVSRLVDWLMAPGGTELSAPREGLSGGRWIVLADGRFGQEVCHDLETSGLDVALADPDDEPPDLQGLSGFVAGSDLDATNLAYAARARLESPDAFIAIRQHRTTNSALLEAFSPDSVYVPTDLVAREVLARVVTPLSWSFVEHALTQDDEWGLASSTCSSRAAVNAHPGRPGCDSPPRTRPRRSGGCAITSSRSVTSCATPTTAPPTSRSRPSRSCAARSSPSSPGRTLRCARATRSSWPAAGAGSPCCPRHSSRTPRSGTSPPVGRCPRRGCGGSSPAEGRSRDPRRRSSAAGRDGSGRHPAGPGR</sequence>